<dbReference type="PRINTS" id="PR00446">
    <property type="entry name" value="HYDRGNUPTAKE"/>
</dbReference>
<evidence type="ECO:0000256" key="2">
    <source>
        <dbReference type="ARBA" id="ARBA00022670"/>
    </source>
</evidence>
<proteinExistence type="inferred from homology"/>
<dbReference type="NCBIfam" id="TIGR00072">
    <property type="entry name" value="hydrog_prot"/>
    <property type="match status" value="1"/>
</dbReference>
<keyword evidence="2 5" id="KW-0645">Protease</keyword>
<name>A0A7V1PTS6_CALAY</name>
<keyword evidence="3" id="KW-0064">Aspartyl protease</keyword>
<dbReference type="GO" id="GO:0016485">
    <property type="term" value="P:protein processing"/>
    <property type="evidence" value="ECO:0007669"/>
    <property type="project" value="TreeGrafter"/>
</dbReference>
<dbReference type="PANTHER" id="PTHR30302:SF1">
    <property type="entry name" value="HYDROGENASE 2 MATURATION PROTEASE"/>
    <property type="match status" value="1"/>
</dbReference>
<evidence type="ECO:0000256" key="3">
    <source>
        <dbReference type="ARBA" id="ARBA00022750"/>
    </source>
</evidence>
<dbReference type="GO" id="GO:0004190">
    <property type="term" value="F:aspartic-type endopeptidase activity"/>
    <property type="evidence" value="ECO:0007669"/>
    <property type="project" value="UniProtKB-KW"/>
</dbReference>
<dbReference type="AlphaFoldDB" id="A0A7V1PTS6"/>
<comment type="similarity">
    <text evidence="1">Belongs to the peptidase A31 family.</text>
</comment>
<evidence type="ECO:0000256" key="1">
    <source>
        <dbReference type="ARBA" id="ARBA00006814"/>
    </source>
</evidence>
<organism evidence="5">
    <name type="scientific">Caldithrix abyssi</name>
    <dbReference type="NCBI Taxonomy" id="187145"/>
    <lineage>
        <taxon>Bacteria</taxon>
        <taxon>Pseudomonadati</taxon>
        <taxon>Calditrichota</taxon>
        <taxon>Calditrichia</taxon>
        <taxon>Calditrichales</taxon>
        <taxon>Calditrichaceae</taxon>
        <taxon>Caldithrix</taxon>
    </lineage>
</organism>
<protein>
    <submittedName>
        <fullName evidence="5">Hydrogenase maturation protease</fullName>
    </submittedName>
</protein>
<accession>A0A7V1PTS6</accession>
<dbReference type="GO" id="GO:0008047">
    <property type="term" value="F:enzyme activator activity"/>
    <property type="evidence" value="ECO:0007669"/>
    <property type="project" value="InterPro"/>
</dbReference>
<reference evidence="5" key="1">
    <citation type="journal article" date="2020" name="mSystems">
        <title>Genome- and Community-Level Interaction Insights into Carbon Utilization and Element Cycling Functions of Hydrothermarchaeota in Hydrothermal Sediment.</title>
        <authorList>
            <person name="Zhou Z."/>
            <person name="Liu Y."/>
            <person name="Xu W."/>
            <person name="Pan J."/>
            <person name="Luo Z.H."/>
            <person name="Li M."/>
        </authorList>
    </citation>
    <scope>NUCLEOTIDE SEQUENCE [LARGE SCALE GENOMIC DNA]</scope>
    <source>
        <strain evidence="5">HyVt-456</strain>
    </source>
</reference>
<dbReference type="EMBL" id="DRLD01000096">
    <property type="protein sequence ID" value="HED09750.1"/>
    <property type="molecule type" value="Genomic_DNA"/>
</dbReference>
<dbReference type="InterPro" id="IPR023430">
    <property type="entry name" value="Pept_HybD-like_dom_sf"/>
</dbReference>
<sequence>MIPVFPVPYICWMLNLSKSSKMIKIIGLGNALRGDDAIGPEIIEILEAMGENDAWQLIDAGADAFTVLEHLLGDIPVLLIDCADMKMAPGGVKMFTVEEASLAEISKHVSLHGFGFAEVYRMARQLGQCAPCKIIGVQPREVAFDRELSLEVKKAIPEILNLINREAMIHEEESTYH</sequence>
<gene>
    <name evidence="5" type="ORF">ENJ10_03600</name>
</gene>
<dbReference type="SUPFAM" id="SSF53163">
    <property type="entry name" value="HybD-like"/>
    <property type="match status" value="1"/>
</dbReference>
<dbReference type="Gene3D" id="3.40.50.1450">
    <property type="entry name" value="HybD-like"/>
    <property type="match status" value="1"/>
</dbReference>
<dbReference type="Proteomes" id="UP000886005">
    <property type="component" value="Unassembled WGS sequence"/>
</dbReference>
<comment type="caution">
    <text evidence="5">The sequence shown here is derived from an EMBL/GenBank/DDBJ whole genome shotgun (WGS) entry which is preliminary data.</text>
</comment>
<evidence type="ECO:0000313" key="5">
    <source>
        <dbReference type="EMBL" id="HED09750.1"/>
    </source>
</evidence>
<dbReference type="Pfam" id="PF01750">
    <property type="entry name" value="HycI"/>
    <property type="match status" value="1"/>
</dbReference>
<keyword evidence="4" id="KW-0378">Hydrolase</keyword>
<dbReference type="InterPro" id="IPR000671">
    <property type="entry name" value="Peptidase_A31"/>
</dbReference>
<dbReference type="CDD" id="cd00518">
    <property type="entry name" value="H2MP"/>
    <property type="match status" value="1"/>
</dbReference>
<evidence type="ECO:0000256" key="4">
    <source>
        <dbReference type="ARBA" id="ARBA00022801"/>
    </source>
</evidence>
<dbReference type="PANTHER" id="PTHR30302">
    <property type="entry name" value="HYDROGENASE 1 MATURATION PROTEASE"/>
    <property type="match status" value="1"/>
</dbReference>